<feature type="coiled-coil region" evidence="1">
    <location>
        <begin position="63"/>
        <end position="125"/>
    </location>
</feature>
<sequence length="431" mass="52424">MHSSFLTLKEVEKNNSKFPLWTLEKKLNLLQINYDGDSELFAKELISRLKPTEKLLDAQDKEKERLYKELDGEDTRIAELEILEEEQRIRDQQVHEEIRREKEEIARIEAQYAEKQRRKDEISIERNYLLKLIEDCTTELKRIHDQKTTAPRTRTTRTAENFEDSFKRIEKIENELKEHQNIHKSLLEKRDFLSQRQLELNYEIESYEQQLSEKQELKENLTDLMNEYKTAFEEIESKRFEYEAAKNAGLLEENDSIFNAFMKERQVLEEKLKRDHREMMEQKVQFNHLTHQLKEVKEELAHVEAIKKECSVPKEILTSRINGLTLARKKVEALSCNHRKHRKALLEQFESKDKKRDMGFEERMYIGQFREFDRRYQNLDKVWKERCKVFKELFDEVKKYEEYKELNRRKTYLKFKLQKKKELEKDRSSVI</sequence>
<accession>A0A914D7H1</accession>
<keyword evidence="1" id="KW-0175">Coiled coil</keyword>
<feature type="coiled-coil region" evidence="1">
    <location>
        <begin position="162"/>
        <end position="238"/>
    </location>
</feature>
<reference evidence="3" key="1">
    <citation type="submission" date="2022-11" db="UniProtKB">
        <authorList>
            <consortium name="WormBaseParasite"/>
        </authorList>
    </citation>
    <scope>IDENTIFICATION</scope>
</reference>
<evidence type="ECO:0000313" key="2">
    <source>
        <dbReference type="Proteomes" id="UP000887540"/>
    </source>
</evidence>
<dbReference type="Proteomes" id="UP000887540">
    <property type="component" value="Unplaced"/>
</dbReference>
<feature type="coiled-coil region" evidence="1">
    <location>
        <begin position="279"/>
        <end position="306"/>
    </location>
</feature>
<evidence type="ECO:0000313" key="3">
    <source>
        <dbReference type="WBParaSite" id="ACRNAN_scaffold2058.g22292.t1"/>
    </source>
</evidence>
<organism evidence="2 3">
    <name type="scientific">Acrobeloides nanus</name>
    <dbReference type="NCBI Taxonomy" id="290746"/>
    <lineage>
        <taxon>Eukaryota</taxon>
        <taxon>Metazoa</taxon>
        <taxon>Ecdysozoa</taxon>
        <taxon>Nematoda</taxon>
        <taxon>Chromadorea</taxon>
        <taxon>Rhabditida</taxon>
        <taxon>Tylenchina</taxon>
        <taxon>Cephalobomorpha</taxon>
        <taxon>Cephaloboidea</taxon>
        <taxon>Cephalobidae</taxon>
        <taxon>Acrobeloides</taxon>
    </lineage>
</organism>
<proteinExistence type="predicted"/>
<name>A0A914D7H1_9BILA</name>
<protein>
    <submittedName>
        <fullName evidence="3">Uncharacterized protein</fullName>
    </submittedName>
</protein>
<evidence type="ECO:0000256" key="1">
    <source>
        <dbReference type="SAM" id="Coils"/>
    </source>
</evidence>
<dbReference type="AlphaFoldDB" id="A0A914D7H1"/>
<keyword evidence="2" id="KW-1185">Reference proteome</keyword>
<dbReference type="WBParaSite" id="ACRNAN_scaffold2058.g22292.t1">
    <property type="protein sequence ID" value="ACRNAN_scaffold2058.g22292.t1"/>
    <property type="gene ID" value="ACRNAN_scaffold2058.g22292"/>
</dbReference>